<name>A0A401PGL5_SCYTO</name>
<evidence type="ECO:0000313" key="2">
    <source>
        <dbReference type="Proteomes" id="UP000288216"/>
    </source>
</evidence>
<accession>A0A401PGL5</accession>
<protein>
    <submittedName>
        <fullName evidence="1">Uncharacterized protein</fullName>
    </submittedName>
</protein>
<evidence type="ECO:0000313" key="1">
    <source>
        <dbReference type="EMBL" id="GCB72272.1"/>
    </source>
</evidence>
<comment type="caution">
    <text evidence="1">The sequence shown here is derived from an EMBL/GenBank/DDBJ whole genome shotgun (WGS) entry which is preliminary data.</text>
</comment>
<dbReference type="EMBL" id="BFAA01002063">
    <property type="protein sequence ID" value="GCB72272.1"/>
    <property type="molecule type" value="Genomic_DNA"/>
</dbReference>
<gene>
    <name evidence="1" type="ORF">scyTo_0006228</name>
</gene>
<proteinExistence type="predicted"/>
<dbReference type="Proteomes" id="UP000288216">
    <property type="component" value="Unassembled WGS sequence"/>
</dbReference>
<keyword evidence="2" id="KW-1185">Reference proteome</keyword>
<feature type="non-terminal residue" evidence="1">
    <location>
        <position position="60"/>
    </location>
</feature>
<reference evidence="1 2" key="1">
    <citation type="journal article" date="2018" name="Nat. Ecol. Evol.">
        <title>Shark genomes provide insights into elasmobranch evolution and the origin of vertebrates.</title>
        <authorList>
            <person name="Hara Y"/>
            <person name="Yamaguchi K"/>
            <person name="Onimaru K"/>
            <person name="Kadota M"/>
            <person name="Koyanagi M"/>
            <person name="Keeley SD"/>
            <person name="Tatsumi K"/>
            <person name="Tanaka K"/>
            <person name="Motone F"/>
            <person name="Kageyama Y"/>
            <person name="Nozu R"/>
            <person name="Adachi N"/>
            <person name="Nishimura O"/>
            <person name="Nakagawa R"/>
            <person name="Tanegashima C"/>
            <person name="Kiyatake I"/>
            <person name="Matsumoto R"/>
            <person name="Murakumo K"/>
            <person name="Nishida K"/>
            <person name="Terakita A"/>
            <person name="Kuratani S"/>
            <person name="Sato K"/>
            <person name="Hyodo S Kuraku.S."/>
        </authorList>
    </citation>
    <scope>NUCLEOTIDE SEQUENCE [LARGE SCALE GENOMIC DNA]</scope>
</reference>
<sequence length="60" mass="7000">MDGRQVRVMDWALSVVFYPYLAQPTDNDKREFAAKTNLALNFKGVVEVRKVYLLTQDQHL</sequence>
<organism evidence="1 2">
    <name type="scientific">Scyliorhinus torazame</name>
    <name type="common">Cloudy catshark</name>
    <name type="synonym">Catulus torazame</name>
    <dbReference type="NCBI Taxonomy" id="75743"/>
    <lineage>
        <taxon>Eukaryota</taxon>
        <taxon>Metazoa</taxon>
        <taxon>Chordata</taxon>
        <taxon>Craniata</taxon>
        <taxon>Vertebrata</taxon>
        <taxon>Chondrichthyes</taxon>
        <taxon>Elasmobranchii</taxon>
        <taxon>Galeomorphii</taxon>
        <taxon>Galeoidea</taxon>
        <taxon>Carcharhiniformes</taxon>
        <taxon>Scyliorhinidae</taxon>
        <taxon>Scyliorhinus</taxon>
    </lineage>
</organism>
<dbReference type="AlphaFoldDB" id="A0A401PGL5"/>